<dbReference type="InterPro" id="IPR013321">
    <property type="entry name" value="Arc_rbn_hlx_hlx"/>
</dbReference>
<dbReference type="EMBL" id="PFMR01000186">
    <property type="protein sequence ID" value="PIZ16447.1"/>
    <property type="molecule type" value="Genomic_DNA"/>
</dbReference>
<protein>
    <recommendedName>
        <fullName evidence="1">Predicted DNA-binding protein ribbon-helix-helix domain-containing protein</fullName>
    </recommendedName>
</protein>
<feature type="domain" description="Predicted DNA-binding protein ribbon-helix-helix" evidence="1">
    <location>
        <begin position="3"/>
        <end position="42"/>
    </location>
</feature>
<sequence>MAKVKTAISIKEDLLEEMDSIARKRRMPRSNLFEKAIEDFLERQKNKQIVNQLNAVYSTPPTAKEKKLLRIITEQSRKIAEGEW</sequence>
<evidence type="ECO:0000259" key="1">
    <source>
        <dbReference type="Pfam" id="PF12651"/>
    </source>
</evidence>
<dbReference type="Proteomes" id="UP000229307">
    <property type="component" value="Unassembled WGS sequence"/>
</dbReference>
<dbReference type="GO" id="GO:0006355">
    <property type="term" value="P:regulation of DNA-templated transcription"/>
    <property type="evidence" value="ECO:0007669"/>
    <property type="project" value="InterPro"/>
</dbReference>
<reference evidence="3" key="1">
    <citation type="submission" date="2017-09" db="EMBL/GenBank/DDBJ databases">
        <title>Depth-based differentiation of microbial function through sediment-hosted aquifers and enrichment of novel symbionts in the deep terrestrial subsurface.</title>
        <authorList>
            <person name="Probst A.J."/>
            <person name="Ladd B."/>
            <person name="Jarett J.K."/>
            <person name="Geller-Mcgrath D.E."/>
            <person name="Sieber C.M.K."/>
            <person name="Emerson J.B."/>
            <person name="Anantharaman K."/>
            <person name="Thomas B.C."/>
            <person name="Malmstrom R."/>
            <person name="Stieglmeier M."/>
            <person name="Klingl A."/>
            <person name="Woyke T."/>
            <person name="Ryan C.M."/>
            <person name="Banfield J.F."/>
        </authorList>
    </citation>
    <scope>NUCLEOTIDE SEQUENCE [LARGE SCALE GENOMIC DNA]</scope>
</reference>
<dbReference type="Gene3D" id="1.10.1220.10">
    <property type="entry name" value="Met repressor-like"/>
    <property type="match status" value="1"/>
</dbReference>
<organism evidence="2 3">
    <name type="scientific">Candidatus Desantisbacteria bacterium CG_4_10_14_0_8_um_filter_48_22</name>
    <dbReference type="NCBI Taxonomy" id="1974543"/>
    <lineage>
        <taxon>Bacteria</taxon>
        <taxon>Candidatus Desantisiibacteriota</taxon>
    </lineage>
</organism>
<evidence type="ECO:0000313" key="3">
    <source>
        <dbReference type="Proteomes" id="UP000229307"/>
    </source>
</evidence>
<evidence type="ECO:0000313" key="2">
    <source>
        <dbReference type="EMBL" id="PIZ16447.1"/>
    </source>
</evidence>
<comment type="caution">
    <text evidence="2">The sequence shown here is derived from an EMBL/GenBank/DDBJ whole genome shotgun (WGS) entry which is preliminary data.</text>
</comment>
<dbReference type="Pfam" id="PF12651">
    <property type="entry name" value="RHH_3"/>
    <property type="match status" value="1"/>
</dbReference>
<dbReference type="AlphaFoldDB" id="A0A2M7SA72"/>
<name>A0A2M7SA72_9BACT</name>
<gene>
    <name evidence="2" type="ORF">COY52_06980</name>
</gene>
<dbReference type="InterPro" id="IPR038733">
    <property type="entry name" value="Predicted_DNA_bind_prot_RHH"/>
</dbReference>
<proteinExistence type="predicted"/>
<dbReference type="InterPro" id="IPR010985">
    <property type="entry name" value="Ribbon_hlx_hlx"/>
</dbReference>
<dbReference type="SUPFAM" id="SSF47598">
    <property type="entry name" value="Ribbon-helix-helix"/>
    <property type="match status" value="1"/>
</dbReference>
<accession>A0A2M7SA72</accession>